<dbReference type="GO" id="GO:0006487">
    <property type="term" value="P:protein N-linked glycosylation"/>
    <property type="evidence" value="ECO:0007669"/>
    <property type="project" value="TreeGrafter"/>
</dbReference>
<feature type="active site" description="Nucleophile; for GATase activity" evidence="10">
    <location>
        <position position="2"/>
    </location>
</feature>
<dbReference type="InterPro" id="IPR047084">
    <property type="entry name" value="GFAT_N"/>
</dbReference>
<feature type="initiator methionine" description="Removed" evidence="10">
    <location>
        <position position="1"/>
    </location>
</feature>
<dbReference type="HAMAP" id="MF_00164">
    <property type="entry name" value="GlmS"/>
    <property type="match status" value="1"/>
</dbReference>
<dbReference type="EC" id="2.6.1.16" evidence="3 10"/>
<dbReference type="AlphaFoldDB" id="A0A2A4IAF0"/>
<dbReference type="PANTHER" id="PTHR10937:SF0">
    <property type="entry name" value="GLUTAMINE--FRUCTOSE-6-PHOSPHATE TRANSAMINASE (ISOMERIZING)"/>
    <property type="match status" value="1"/>
</dbReference>
<dbReference type="GO" id="GO:0005829">
    <property type="term" value="C:cytosol"/>
    <property type="evidence" value="ECO:0007669"/>
    <property type="project" value="TreeGrafter"/>
</dbReference>
<dbReference type="RefSeq" id="WP_066708812.1">
    <property type="nucleotide sequence ID" value="NZ_JBHIWA010000004.1"/>
</dbReference>
<evidence type="ECO:0000256" key="7">
    <source>
        <dbReference type="ARBA" id="ARBA00022679"/>
    </source>
</evidence>
<keyword evidence="6 10" id="KW-0032">Aminotransferase</keyword>
<dbReference type="FunFam" id="3.40.50.10490:FF:000001">
    <property type="entry name" value="Glutamine--fructose-6-phosphate aminotransferase [isomerizing]"/>
    <property type="match status" value="1"/>
</dbReference>
<dbReference type="EMBL" id="NWVC01000001">
    <property type="protein sequence ID" value="PCG15489.1"/>
    <property type="molecule type" value="Genomic_DNA"/>
</dbReference>
<dbReference type="PROSITE" id="PS51464">
    <property type="entry name" value="SIS"/>
    <property type="match status" value="2"/>
</dbReference>
<dbReference type="NCBIfam" id="NF001484">
    <property type="entry name" value="PRK00331.1"/>
    <property type="match status" value="1"/>
</dbReference>
<dbReference type="CDD" id="cd05008">
    <property type="entry name" value="SIS_GlmS_GlmD_1"/>
    <property type="match status" value="1"/>
</dbReference>
<dbReference type="GO" id="GO:0006002">
    <property type="term" value="P:fructose 6-phosphate metabolic process"/>
    <property type="evidence" value="ECO:0007669"/>
    <property type="project" value="TreeGrafter"/>
</dbReference>
<evidence type="ECO:0000256" key="3">
    <source>
        <dbReference type="ARBA" id="ARBA00012916"/>
    </source>
</evidence>
<name>A0A2A4IAF0_9SPHN</name>
<feature type="domain" description="SIS" evidence="12">
    <location>
        <begin position="282"/>
        <end position="422"/>
    </location>
</feature>
<dbReference type="NCBIfam" id="TIGR01135">
    <property type="entry name" value="glmS"/>
    <property type="match status" value="1"/>
</dbReference>
<dbReference type="InterPro" id="IPR017932">
    <property type="entry name" value="GATase_2_dom"/>
</dbReference>
<keyword evidence="14" id="KW-1185">Reference proteome</keyword>
<dbReference type="SUPFAM" id="SSF53697">
    <property type="entry name" value="SIS domain"/>
    <property type="match status" value="1"/>
</dbReference>
<feature type="domain" description="SIS" evidence="12">
    <location>
        <begin position="455"/>
        <end position="597"/>
    </location>
</feature>
<dbReference type="InterPro" id="IPR005855">
    <property type="entry name" value="GFAT"/>
</dbReference>
<keyword evidence="7 10" id="KW-0808">Transferase</keyword>
<dbReference type="GO" id="GO:0005975">
    <property type="term" value="P:carbohydrate metabolic process"/>
    <property type="evidence" value="ECO:0007669"/>
    <property type="project" value="UniProtKB-UniRule"/>
</dbReference>
<dbReference type="GO" id="GO:0006047">
    <property type="term" value="P:UDP-N-acetylglucosamine metabolic process"/>
    <property type="evidence" value="ECO:0007669"/>
    <property type="project" value="TreeGrafter"/>
</dbReference>
<organism evidence="13 14">
    <name type="scientific">Sphingomonas adhaesiva</name>
    <dbReference type="NCBI Taxonomy" id="28212"/>
    <lineage>
        <taxon>Bacteria</taxon>
        <taxon>Pseudomonadati</taxon>
        <taxon>Pseudomonadota</taxon>
        <taxon>Alphaproteobacteria</taxon>
        <taxon>Sphingomonadales</taxon>
        <taxon>Sphingomonadaceae</taxon>
        <taxon>Sphingomonas</taxon>
    </lineage>
</organism>
<evidence type="ECO:0000259" key="11">
    <source>
        <dbReference type="PROSITE" id="PS51278"/>
    </source>
</evidence>
<dbReference type="CDD" id="cd05009">
    <property type="entry name" value="SIS_GlmS_GlmD_2"/>
    <property type="match status" value="1"/>
</dbReference>
<feature type="domain" description="Glutamine amidotransferase type-2" evidence="11">
    <location>
        <begin position="2"/>
        <end position="217"/>
    </location>
</feature>
<keyword evidence="8" id="KW-0677">Repeat</keyword>
<dbReference type="InterPro" id="IPR035490">
    <property type="entry name" value="GlmS/FrlB_SIS"/>
</dbReference>
<dbReference type="FunFam" id="3.60.20.10:FF:000006">
    <property type="entry name" value="Glutamine--fructose-6-phosphate aminotransferase [isomerizing]"/>
    <property type="match status" value="1"/>
</dbReference>
<accession>A0A2A4IAF0</accession>
<comment type="catalytic activity">
    <reaction evidence="1 10">
        <text>D-fructose 6-phosphate + L-glutamine = D-glucosamine 6-phosphate + L-glutamate</text>
        <dbReference type="Rhea" id="RHEA:13237"/>
        <dbReference type="ChEBI" id="CHEBI:29985"/>
        <dbReference type="ChEBI" id="CHEBI:58359"/>
        <dbReference type="ChEBI" id="CHEBI:58725"/>
        <dbReference type="ChEBI" id="CHEBI:61527"/>
        <dbReference type="EC" id="2.6.1.16"/>
    </reaction>
</comment>
<comment type="caution">
    <text evidence="13">The sequence shown here is derived from an EMBL/GenBank/DDBJ whole genome shotgun (WGS) entry which is preliminary data.</text>
</comment>
<comment type="subcellular location">
    <subcellularLocation>
        <location evidence="2 10">Cytoplasm</location>
    </subcellularLocation>
</comment>
<evidence type="ECO:0000256" key="2">
    <source>
        <dbReference type="ARBA" id="ARBA00004496"/>
    </source>
</evidence>
<gene>
    <name evidence="10 13" type="primary">glmS</name>
    <name evidence="13" type="ORF">COA07_00350</name>
</gene>
<dbReference type="FunFam" id="3.40.50.10490:FF:000002">
    <property type="entry name" value="Glutamine--fructose-6-phosphate aminotransferase [isomerizing]"/>
    <property type="match status" value="1"/>
</dbReference>
<evidence type="ECO:0000313" key="14">
    <source>
        <dbReference type="Proteomes" id="UP000218323"/>
    </source>
</evidence>
<dbReference type="PANTHER" id="PTHR10937">
    <property type="entry name" value="GLUCOSAMINE--FRUCTOSE-6-PHOSPHATE AMINOTRANSFERASE, ISOMERIZING"/>
    <property type="match status" value="1"/>
</dbReference>
<comment type="function">
    <text evidence="10">Catalyzes the first step in hexosamine metabolism, converting fructose-6P into glucosamine-6P using glutamine as a nitrogen source.</text>
</comment>
<evidence type="ECO:0000313" key="13">
    <source>
        <dbReference type="EMBL" id="PCG15489.1"/>
    </source>
</evidence>
<keyword evidence="9" id="KW-0315">Glutamine amidotransferase</keyword>
<feature type="active site" description="For Fru-6P isomerization activity" evidence="10">
    <location>
        <position position="602"/>
    </location>
</feature>
<proteinExistence type="inferred from homology"/>
<evidence type="ECO:0000259" key="12">
    <source>
        <dbReference type="PROSITE" id="PS51464"/>
    </source>
</evidence>
<evidence type="ECO:0000256" key="1">
    <source>
        <dbReference type="ARBA" id="ARBA00001031"/>
    </source>
</evidence>
<evidence type="ECO:0000256" key="10">
    <source>
        <dbReference type="HAMAP-Rule" id="MF_00164"/>
    </source>
</evidence>
<dbReference type="CDD" id="cd00714">
    <property type="entry name" value="GFAT"/>
    <property type="match status" value="1"/>
</dbReference>
<evidence type="ECO:0000256" key="9">
    <source>
        <dbReference type="ARBA" id="ARBA00022962"/>
    </source>
</evidence>
<evidence type="ECO:0000256" key="5">
    <source>
        <dbReference type="ARBA" id="ARBA00022490"/>
    </source>
</evidence>
<dbReference type="Proteomes" id="UP000218323">
    <property type="component" value="Unassembled WGS sequence"/>
</dbReference>
<evidence type="ECO:0000256" key="8">
    <source>
        <dbReference type="ARBA" id="ARBA00022737"/>
    </source>
</evidence>
<dbReference type="GO" id="GO:0097367">
    <property type="term" value="F:carbohydrate derivative binding"/>
    <property type="evidence" value="ECO:0007669"/>
    <property type="project" value="InterPro"/>
</dbReference>
<dbReference type="Gene3D" id="3.40.50.10490">
    <property type="entry name" value="Glucose-6-phosphate isomerase like protein, domain 1"/>
    <property type="match status" value="2"/>
</dbReference>
<comment type="subunit">
    <text evidence="10">Homodimer.</text>
</comment>
<dbReference type="GO" id="GO:0004360">
    <property type="term" value="F:glutamine-fructose-6-phosphate transaminase (isomerizing) activity"/>
    <property type="evidence" value="ECO:0007669"/>
    <property type="project" value="UniProtKB-UniRule"/>
</dbReference>
<dbReference type="GO" id="GO:0046349">
    <property type="term" value="P:amino sugar biosynthetic process"/>
    <property type="evidence" value="ECO:0007669"/>
    <property type="project" value="UniProtKB-ARBA"/>
</dbReference>
<dbReference type="SUPFAM" id="SSF56235">
    <property type="entry name" value="N-terminal nucleophile aminohydrolases (Ntn hydrolases)"/>
    <property type="match status" value="1"/>
</dbReference>
<reference evidence="13 14" key="1">
    <citation type="submission" date="2017-09" db="EMBL/GenBank/DDBJ databases">
        <title>Sphingomonas adhaesiva DSM 7418, whole genome shotgun sequence.</title>
        <authorList>
            <person name="Feng G."/>
            <person name="Zhu H."/>
        </authorList>
    </citation>
    <scope>NUCLEOTIDE SEQUENCE [LARGE SCALE GENOMIC DNA]</scope>
    <source>
        <strain evidence="13 14">DSM 7418</strain>
    </source>
</reference>
<protein>
    <recommendedName>
        <fullName evidence="4 10">Glutamine--fructose-6-phosphate aminotransferase [isomerizing]</fullName>
        <ecNumber evidence="3 10">2.6.1.16</ecNumber>
    </recommendedName>
    <alternativeName>
        <fullName evidence="10">D-fructose-6-phosphate amidotransferase</fullName>
    </alternativeName>
    <alternativeName>
        <fullName evidence="10">GFAT</fullName>
    </alternativeName>
    <alternativeName>
        <fullName evidence="10">Glucosamine-6-phosphate synthase</fullName>
    </alternativeName>
    <alternativeName>
        <fullName evidence="10">Hexosephosphate aminotransferase</fullName>
    </alternativeName>
    <alternativeName>
        <fullName evidence="10">L-glutamine--D-fructose-6-phosphate amidotransferase</fullName>
    </alternativeName>
</protein>
<dbReference type="Pfam" id="PF01380">
    <property type="entry name" value="SIS"/>
    <property type="match status" value="2"/>
</dbReference>
<dbReference type="Gene3D" id="3.60.20.10">
    <property type="entry name" value="Glutamine Phosphoribosylpyrophosphate, subunit 1, domain 1"/>
    <property type="match status" value="1"/>
</dbReference>
<dbReference type="InterPro" id="IPR029055">
    <property type="entry name" value="Ntn_hydrolases_N"/>
</dbReference>
<sequence length="607" mass="64879">MCGIVGILGTDDVADRLLDGLKRLEYRGYDSAGIATVVDGAIERRRASGKLVNLAKELASHPLPGTTGIAHTRWATHGGPTTNNAHPHSTGEVAVVHNGIIENFKALREELQARGRTFTSETDTEVVAHLVSEKVEGGLSPEDAVREVLPRLHGAFALAILFRSHPELLIGARLGSPLVVGYGDDETYLGSDALALAPLTQRIAYLEEGDWVVCTRDGAQVYDRDNQPVERPVTISGVIGALIDKGNHRHFMQKEIYEQPIVVAQTLRGYLHRFDGQVALPIPDFDLSGIRRVTIVACGTSFYAGMVAKYWFEQFARVPVDLDVASEFRYRAPVMEEGGLALFISQSGETADTLAALRHAKSEKQTIAVVVNVPTSTMAREADLLLPTHAGPEIGVASTKAFTCQLAVLAALAANLAKAKGRLSEAEERQIVRHLAEAPAAINGALAYDESIEAMAGTIAGARDVLYLGRGTDYPLALEGALKLKEISYIHAEGYAAGEMKHGPIALIDESVPVVVIAPSGPLFDKTVSNMQEVQARGGKVVLISDYDGVVAAGDGCIATITMPKVHPLIAPIVYAVPVQLLAYHVAVAKGTDVDQPRNLAKSVTVE</sequence>
<dbReference type="Pfam" id="PF13522">
    <property type="entry name" value="GATase_6"/>
    <property type="match status" value="1"/>
</dbReference>
<dbReference type="InterPro" id="IPR001347">
    <property type="entry name" value="SIS_dom"/>
</dbReference>
<evidence type="ECO:0000256" key="4">
    <source>
        <dbReference type="ARBA" id="ARBA00016090"/>
    </source>
</evidence>
<dbReference type="InterPro" id="IPR046348">
    <property type="entry name" value="SIS_dom_sf"/>
</dbReference>
<dbReference type="InterPro" id="IPR035466">
    <property type="entry name" value="GlmS/AgaS_SIS"/>
</dbReference>
<evidence type="ECO:0000256" key="6">
    <source>
        <dbReference type="ARBA" id="ARBA00022576"/>
    </source>
</evidence>
<keyword evidence="5 10" id="KW-0963">Cytoplasm</keyword>
<dbReference type="PROSITE" id="PS51278">
    <property type="entry name" value="GATASE_TYPE_2"/>
    <property type="match status" value="1"/>
</dbReference>